<dbReference type="GO" id="GO:0005737">
    <property type="term" value="C:cytoplasm"/>
    <property type="evidence" value="ECO:0007669"/>
    <property type="project" value="TreeGrafter"/>
</dbReference>
<accession>A0A0L0CHW1</accession>
<dbReference type="OMA" id="NECSTML"/>
<dbReference type="InterPro" id="IPR036322">
    <property type="entry name" value="WD40_repeat_dom_sf"/>
</dbReference>
<evidence type="ECO:0000256" key="2">
    <source>
        <dbReference type="ARBA" id="ARBA00022737"/>
    </source>
</evidence>
<feature type="compositionally biased region" description="Polar residues" evidence="4">
    <location>
        <begin position="29"/>
        <end position="56"/>
    </location>
</feature>
<feature type="compositionally biased region" description="Low complexity" evidence="4">
    <location>
        <begin position="57"/>
        <end position="75"/>
    </location>
</feature>
<feature type="region of interest" description="Disordered" evidence="4">
    <location>
        <begin position="720"/>
        <end position="769"/>
    </location>
</feature>
<keyword evidence="2" id="KW-0677">Repeat</keyword>
<dbReference type="PROSITE" id="PS50082">
    <property type="entry name" value="WD_REPEATS_2"/>
    <property type="match status" value="1"/>
</dbReference>
<dbReference type="PANTHER" id="PTHR15574:SF21">
    <property type="entry name" value="DDB1- AND CUL4-ASSOCIATED FACTOR 8"/>
    <property type="match status" value="1"/>
</dbReference>
<reference evidence="5 6" key="1">
    <citation type="journal article" date="2015" name="Nat. Commun.">
        <title>Lucilia cuprina genome unlocks parasitic fly biology to underpin future interventions.</title>
        <authorList>
            <person name="Anstead C.A."/>
            <person name="Korhonen P.K."/>
            <person name="Young N.D."/>
            <person name="Hall R.S."/>
            <person name="Jex A.R."/>
            <person name="Murali S.C."/>
            <person name="Hughes D.S."/>
            <person name="Lee S.F."/>
            <person name="Perry T."/>
            <person name="Stroehlein A.J."/>
            <person name="Ansell B.R."/>
            <person name="Breugelmans B."/>
            <person name="Hofmann A."/>
            <person name="Qu J."/>
            <person name="Dugan S."/>
            <person name="Lee S.L."/>
            <person name="Chao H."/>
            <person name="Dinh H."/>
            <person name="Han Y."/>
            <person name="Doddapaneni H.V."/>
            <person name="Worley K.C."/>
            <person name="Muzny D.M."/>
            <person name="Ioannidis P."/>
            <person name="Waterhouse R.M."/>
            <person name="Zdobnov E.M."/>
            <person name="James P.J."/>
            <person name="Bagnall N.H."/>
            <person name="Kotze A.C."/>
            <person name="Gibbs R.A."/>
            <person name="Richards S."/>
            <person name="Batterham P."/>
            <person name="Gasser R.B."/>
        </authorList>
    </citation>
    <scope>NUCLEOTIDE SEQUENCE [LARGE SCALE GENOMIC DNA]</scope>
    <source>
        <strain evidence="5 6">LS</strain>
        <tissue evidence="5">Full body</tissue>
    </source>
</reference>
<protein>
    <submittedName>
        <fullName evidence="5">Uncharacterized protein</fullName>
    </submittedName>
</protein>
<dbReference type="SUPFAM" id="SSF50978">
    <property type="entry name" value="WD40 repeat-like"/>
    <property type="match status" value="1"/>
</dbReference>
<dbReference type="SMART" id="SM00320">
    <property type="entry name" value="WD40"/>
    <property type="match status" value="7"/>
</dbReference>
<dbReference type="Pfam" id="PF00400">
    <property type="entry name" value="WD40"/>
    <property type="match status" value="3"/>
</dbReference>
<dbReference type="PROSITE" id="PS50294">
    <property type="entry name" value="WD_REPEATS_REGION"/>
    <property type="match status" value="1"/>
</dbReference>
<proteinExistence type="predicted"/>
<gene>
    <name evidence="5" type="ORF">FF38_02627</name>
</gene>
<dbReference type="InterPro" id="IPR045151">
    <property type="entry name" value="DCAF8"/>
</dbReference>
<feature type="compositionally biased region" description="Acidic residues" evidence="4">
    <location>
        <begin position="254"/>
        <end position="263"/>
    </location>
</feature>
<sequence length="769" mass="85446">MEEAADIHEESAPKRSRSDEEIKDEKDVFSSSDSGQQSPHDIQQQEQRQQNMSACCSSSNNKSSSNNHINNNSDSGLSLKMEDSSCGDADLTGDGILRFDNDEENTMATIVDSKPDEDQQMLSGENSKADDAAQAVEKDKQMSANNCSGVDLDKPTTSTNLIKRHKRNRSRNYRVADRSSSSSSSSSPKHQAETQPEEPQQEQGESQESVDAGEEPVSPANNNATEEPSPPSPYMSIPNFPDSSSSSSSSDSTSDSDDDDTDFEPSLFADRLSPDFASNDSADSNRLKEKDEEVNKVLNKQKPPYTWCGSYELMRREHGLSGDGKTSLRNGFSYGFKNRFYASRHIVERMKISHVLRKHNGCVNCVNFNKNGDLLVTGSDDARLIVWDWAANKTKHVWKSGHSANIFQSKFLPSSSCIDIISAGRDGKVRRSIVPPSGGKVQVSHLYSHSGAVHKLVICPDNPSEIISVGEDGCICSKDLREDVPKVDMLKVFSNLKRTRKVRLFSISHHPFAPEICVSGSDQYVYVYDKRSMREPVYTMSPEHILGTHLPNVTCCVYNHTGTEILATYSEDNIYLFDNKNYVSGEYLHSYKGHFNQKTIKGVNFFGPNCEYVISGSDCGNIFYWDKNTEAILNFMPGDTAGVVNCLEPHPNTPILATSGLDHNIKIWTPNGEKHPPDLTKLTSCVRRNIRRTALNDGIDFDDGQMQFFIRQILSRHGANRRNRNRDGNDSDSDDLSSDDSSVPDIHTDSGDDDDDDVSNLRHFACGTQ</sequence>
<comment type="caution">
    <text evidence="5">The sequence shown here is derived from an EMBL/GenBank/DDBJ whole genome shotgun (WGS) entry which is preliminary data.</text>
</comment>
<evidence type="ECO:0000313" key="5">
    <source>
        <dbReference type="EMBL" id="KNC31079.1"/>
    </source>
</evidence>
<dbReference type="STRING" id="7375.A0A0L0CHW1"/>
<dbReference type="Proteomes" id="UP000037069">
    <property type="component" value="Unassembled WGS sequence"/>
</dbReference>
<dbReference type="AlphaFoldDB" id="A0A0L0CHW1"/>
<evidence type="ECO:0000313" key="6">
    <source>
        <dbReference type="Proteomes" id="UP000037069"/>
    </source>
</evidence>
<dbReference type="InterPro" id="IPR015943">
    <property type="entry name" value="WD40/YVTN_repeat-like_dom_sf"/>
</dbReference>
<dbReference type="EMBL" id="JRES01000452">
    <property type="protein sequence ID" value="KNC31079.1"/>
    <property type="molecule type" value="Genomic_DNA"/>
</dbReference>
<feature type="compositionally biased region" description="Low complexity" evidence="4">
    <location>
        <begin position="179"/>
        <end position="194"/>
    </location>
</feature>
<evidence type="ECO:0000256" key="1">
    <source>
        <dbReference type="ARBA" id="ARBA00022574"/>
    </source>
</evidence>
<dbReference type="PANTHER" id="PTHR15574">
    <property type="entry name" value="WD REPEAT DOMAIN-CONTAINING FAMILY"/>
    <property type="match status" value="1"/>
</dbReference>
<dbReference type="InterPro" id="IPR001680">
    <property type="entry name" value="WD40_rpt"/>
</dbReference>
<feature type="compositionally biased region" description="Basic and acidic residues" evidence="4">
    <location>
        <begin position="127"/>
        <end position="141"/>
    </location>
</feature>
<evidence type="ECO:0000256" key="4">
    <source>
        <dbReference type="SAM" id="MobiDB-lite"/>
    </source>
</evidence>
<feature type="compositionally biased region" description="Basic residues" evidence="4">
    <location>
        <begin position="162"/>
        <end position="172"/>
    </location>
</feature>
<dbReference type="GO" id="GO:0080008">
    <property type="term" value="C:Cul4-RING E3 ubiquitin ligase complex"/>
    <property type="evidence" value="ECO:0007669"/>
    <property type="project" value="TreeGrafter"/>
</dbReference>
<name>A0A0L0CHW1_LUCCU</name>
<dbReference type="OrthoDB" id="4869960at2759"/>
<feature type="compositionally biased region" description="Low complexity" evidence="4">
    <location>
        <begin position="242"/>
        <end position="253"/>
    </location>
</feature>
<feature type="compositionally biased region" description="Basic and acidic residues" evidence="4">
    <location>
        <begin position="1"/>
        <end position="28"/>
    </location>
</feature>
<evidence type="ECO:0000256" key="3">
    <source>
        <dbReference type="PROSITE-ProRule" id="PRU00221"/>
    </source>
</evidence>
<keyword evidence="6" id="KW-1185">Reference proteome</keyword>
<dbReference type="Gene3D" id="2.130.10.10">
    <property type="entry name" value="YVTN repeat-like/Quinoprotein amine dehydrogenase"/>
    <property type="match status" value="1"/>
</dbReference>
<feature type="repeat" description="WD" evidence="3">
    <location>
        <begin position="356"/>
        <end position="397"/>
    </location>
</feature>
<organism evidence="5 6">
    <name type="scientific">Lucilia cuprina</name>
    <name type="common">Green bottle fly</name>
    <name type="synonym">Australian sheep blowfly</name>
    <dbReference type="NCBI Taxonomy" id="7375"/>
    <lineage>
        <taxon>Eukaryota</taxon>
        <taxon>Metazoa</taxon>
        <taxon>Ecdysozoa</taxon>
        <taxon>Arthropoda</taxon>
        <taxon>Hexapoda</taxon>
        <taxon>Insecta</taxon>
        <taxon>Pterygota</taxon>
        <taxon>Neoptera</taxon>
        <taxon>Endopterygota</taxon>
        <taxon>Diptera</taxon>
        <taxon>Brachycera</taxon>
        <taxon>Muscomorpha</taxon>
        <taxon>Oestroidea</taxon>
        <taxon>Calliphoridae</taxon>
        <taxon>Luciliinae</taxon>
        <taxon>Lucilia</taxon>
    </lineage>
</organism>
<keyword evidence="1 3" id="KW-0853">WD repeat</keyword>
<feature type="region of interest" description="Disordered" evidence="4">
    <location>
        <begin position="1"/>
        <end position="291"/>
    </location>
</feature>